<comment type="similarity">
    <text evidence="2">Belongs to the major royal jelly protein family.</text>
</comment>
<dbReference type="InterPro" id="IPR011042">
    <property type="entry name" value="6-blade_b-propeller_TolB-like"/>
</dbReference>
<dbReference type="EMBL" id="CACVKT020006771">
    <property type="protein sequence ID" value="CAC5403468.1"/>
    <property type="molecule type" value="Genomic_DNA"/>
</dbReference>
<evidence type="ECO:0008006" key="6">
    <source>
        <dbReference type="Google" id="ProtNLM"/>
    </source>
</evidence>
<evidence type="ECO:0000256" key="3">
    <source>
        <dbReference type="ARBA" id="ARBA00022525"/>
    </source>
</evidence>
<proteinExistence type="inferred from homology"/>
<dbReference type="Proteomes" id="UP000507470">
    <property type="component" value="Unassembled WGS sequence"/>
</dbReference>
<gene>
    <name evidence="4" type="ORF">MCOR_37356</name>
</gene>
<evidence type="ECO:0000313" key="4">
    <source>
        <dbReference type="EMBL" id="CAC5403468.1"/>
    </source>
</evidence>
<accession>A0A6J8D425</accession>
<keyword evidence="5" id="KW-1185">Reference proteome</keyword>
<sequence length="280" mass="32078">MLIPENLLILNLDVLNGQIFTTKDRAFKPGIPASLNTVIKRNWNSFLKPFPNLRLNRAGDCNSIQYAISVKTDPNTNLIWILDEEVVKNVRFCRRKLMIFDIRTRREVFRHIFPDSVISESSKLFDLTLDRDKYFTRTTYIYTIVSPASLLLDLTLDREKDYTRYAYVVDSITKKLIVVVVVTNTSWLFVHLSMEGKAGTGNITVNGETIFSRGGIHGISITSDFKFVYYLSIDSFQTWQTSTGLLRSLFANNITFDENVGMIGIHGICQHHAVNLTFLF</sequence>
<reference evidence="4 5" key="1">
    <citation type="submission" date="2020-06" db="EMBL/GenBank/DDBJ databases">
        <authorList>
            <person name="Li R."/>
            <person name="Bekaert M."/>
        </authorList>
    </citation>
    <scope>NUCLEOTIDE SEQUENCE [LARGE SCALE GENOMIC DNA]</scope>
    <source>
        <strain evidence="5">wild</strain>
    </source>
</reference>
<evidence type="ECO:0000256" key="2">
    <source>
        <dbReference type="ARBA" id="ARBA00009127"/>
    </source>
</evidence>
<dbReference type="AlphaFoldDB" id="A0A6J8D425"/>
<name>A0A6J8D425_MYTCO</name>
<organism evidence="4 5">
    <name type="scientific">Mytilus coruscus</name>
    <name type="common">Sea mussel</name>
    <dbReference type="NCBI Taxonomy" id="42192"/>
    <lineage>
        <taxon>Eukaryota</taxon>
        <taxon>Metazoa</taxon>
        <taxon>Spiralia</taxon>
        <taxon>Lophotrochozoa</taxon>
        <taxon>Mollusca</taxon>
        <taxon>Bivalvia</taxon>
        <taxon>Autobranchia</taxon>
        <taxon>Pteriomorphia</taxon>
        <taxon>Mytilida</taxon>
        <taxon>Mytiloidea</taxon>
        <taxon>Mytilidae</taxon>
        <taxon>Mytilinae</taxon>
        <taxon>Mytilus</taxon>
    </lineage>
</organism>
<dbReference type="PANTHER" id="PTHR10009">
    <property type="entry name" value="PROTEIN YELLOW-RELATED"/>
    <property type="match status" value="1"/>
</dbReference>
<evidence type="ECO:0000313" key="5">
    <source>
        <dbReference type="Proteomes" id="UP000507470"/>
    </source>
</evidence>
<dbReference type="OrthoDB" id="9977471at2759"/>
<evidence type="ECO:0000256" key="1">
    <source>
        <dbReference type="ARBA" id="ARBA00004613"/>
    </source>
</evidence>
<dbReference type="GO" id="GO:0005576">
    <property type="term" value="C:extracellular region"/>
    <property type="evidence" value="ECO:0007669"/>
    <property type="project" value="UniProtKB-SubCell"/>
</dbReference>
<dbReference type="InterPro" id="IPR017996">
    <property type="entry name" value="MRJP/yellow-related"/>
</dbReference>
<dbReference type="Gene3D" id="2.120.10.30">
    <property type="entry name" value="TolB, C-terminal domain"/>
    <property type="match status" value="1"/>
</dbReference>
<comment type="subcellular location">
    <subcellularLocation>
        <location evidence="1">Secreted</location>
    </subcellularLocation>
</comment>
<protein>
    <recommendedName>
        <fullName evidence="6">Bee-milk protein</fullName>
    </recommendedName>
</protein>
<keyword evidence="3" id="KW-0964">Secreted</keyword>
<dbReference type="Pfam" id="PF03022">
    <property type="entry name" value="MRJP"/>
    <property type="match status" value="2"/>
</dbReference>
<dbReference type="PANTHER" id="PTHR10009:SF18">
    <property type="entry name" value="PROTEIN YELLOW-LIKE PROTEIN"/>
    <property type="match status" value="1"/>
</dbReference>